<feature type="compositionally biased region" description="Basic and acidic residues" evidence="1">
    <location>
        <begin position="33"/>
        <end position="47"/>
    </location>
</feature>
<evidence type="ECO:0000256" key="1">
    <source>
        <dbReference type="SAM" id="MobiDB-lite"/>
    </source>
</evidence>
<proteinExistence type="predicted"/>
<sequence length="60" mass="6194">MVGARARGQSIPLPSYSLTSAPAPGAGMAAPARSRDHGSTVPGRDDVVGLDHGRWLSLIR</sequence>
<dbReference type="AlphaFoldDB" id="A0A6J4UYK4"/>
<evidence type="ECO:0000313" key="2">
    <source>
        <dbReference type="EMBL" id="CAA9561900.1"/>
    </source>
</evidence>
<organism evidence="2">
    <name type="scientific">uncultured Thermomicrobiales bacterium</name>
    <dbReference type="NCBI Taxonomy" id="1645740"/>
    <lineage>
        <taxon>Bacteria</taxon>
        <taxon>Pseudomonadati</taxon>
        <taxon>Thermomicrobiota</taxon>
        <taxon>Thermomicrobia</taxon>
        <taxon>Thermomicrobiales</taxon>
        <taxon>environmental samples</taxon>
    </lineage>
</organism>
<gene>
    <name evidence="2" type="ORF">AVDCRST_MAG49-2468</name>
</gene>
<reference evidence="2" key="1">
    <citation type="submission" date="2020-02" db="EMBL/GenBank/DDBJ databases">
        <authorList>
            <person name="Meier V. D."/>
        </authorList>
    </citation>
    <scope>NUCLEOTIDE SEQUENCE</scope>
    <source>
        <strain evidence="2">AVDCRST_MAG49</strain>
    </source>
</reference>
<dbReference type="EMBL" id="CADCWG010000168">
    <property type="protein sequence ID" value="CAA9561900.1"/>
    <property type="molecule type" value="Genomic_DNA"/>
</dbReference>
<name>A0A6J4UYK4_9BACT</name>
<accession>A0A6J4UYK4</accession>
<protein>
    <submittedName>
        <fullName evidence="2">Uncharacterized protein</fullName>
    </submittedName>
</protein>
<feature type="compositionally biased region" description="Low complexity" evidence="1">
    <location>
        <begin position="21"/>
        <end position="32"/>
    </location>
</feature>
<feature type="region of interest" description="Disordered" evidence="1">
    <location>
        <begin position="1"/>
        <end position="47"/>
    </location>
</feature>